<protein>
    <submittedName>
        <fullName evidence="1">Uncharacterized protein</fullName>
    </submittedName>
</protein>
<accession>A0ACC0BE51</accession>
<gene>
    <name evidence="1" type="ORF">M9H77_11269</name>
</gene>
<dbReference type="EMBL" id="CM044703">
    <property type="protein sequence ID" value="KAI5670905.1"/>
    <property type="molecule type" value="Genomic_DNA"/>
</dbReference>
<keyword evidence="2" id="KW-1185">Reference proteome</keyword>
<evidence type="ECO:0000313" key="2">
    <source>
        <dbReference type="Proteomes" id="UP001060085"/>
    </source>
</evidence>
<comment type="caution">
    <text evidence="1">The sequence shown here is derived from an EMBL/GenBank/DDBJ whole genome shotgun (WGS) entry which is preliminary data.</text>
</comment>
<proteinExistence type="predicted"/>
<evidence type="ECO:0000313" key="1">
    <source>
        <dbReference type="EMBL" id="KAI5670905.1"/>
    </source>
</evidence>
<organism evidence="1 2">
    <name type="scientific">Catharanthus roseus</name>
    <name type="common">Madagascar periwinkle</name>
    <name type="synonym">Vinca rosea</name>
    <dbReference type="NCBI Taxonomy" id="4058"/>
    <lineage>
        <taxon>Eukaryota</taxon>
        <taxon>Viridiplantae</taxon>
        <taxon>Streptophyta</taxon>
        <taxon>Embryophyta</taxon>
        <taxon>Tracheophyta</taxon>
        <taxon>Spermatophyta</taxon>
        <taxon>Magnoliopsida</taxon>
        <taxon>eudicotyledons</taxon>
        <taxon>Gunneridae</taxon>
        <taxon>Pentapetalae</taxon>
        <taxon>asterids</taxon>
        <taxon>lamiids</taxon>
        <taxon>Gentianales</taxon>
        <taxon>Apocynaceae</taxon>
        <taxon>Rauvolfioideae</taxon>
        <taxon>Vinceae</taxon>
        <taxon>Catharanthinae</taxon>
        <taxon>Catharanthus</taxon>
    </lineage>
</organism>
<name>A0ACC0BE51_CATRO</name>
<sequence>MPRLAKGVLSSVLLEDPGVTLISPPEDGPASHKHWLETPDLLYVIANAFNLCVMLIAQLYSTIVLPLYSYSDRPRGTLVIGLLIEQLHFIQNESSIGQIRIRRGLHIGTRGLLEIETLPTFIASSISSRSNSRDIISNKVCTCPDSESLDECGGETKACNHLCTEMEIEQVYWSM</sequence>
<dbReference type="Proteomes" id="UP001060085">
    <property type="component" value="Linkage Group LG03"/>
</dbReference>
<reference evidence="2" key="1">
    <citation type="journal article" date="2023" name="Nat. Plants">
        <title>Single-cell RNA sequencing provides a high-resolution roadmap for understanding the multicellular compartmentation of specialized metabolism.</title>
        <authorList>
            <person name="Sun S."/>
            <person name="Shen X."/>
            <person name="Li Y."/>
            <person name="Li Y."/>
            <person name="Wang S."/>
            <person name="Li R."/>
            <person name="Zhang H."/>
            <person name="Shen G."/>
            <person name="Guo B."/>
            <person name="Wei J."/>
            <person name="Xu J."/>
            <person name="St-Pierre B."/>
            <person name="Chen S."/>
            <person name="Sun C."/>
        </authorList>
    </citation>
    <scope>NUCLEOTIDE SEQUENCE [LARGE SCALE GENOMIC DNA]</scope>
</reference>